<dbReference type="Proteomes" id="UP001237642">
    <property type="component" value="Unassembled WGS sequence"/>
</dbReference>
<evidence type="ECO:0000256" key="7">
    <source>
        <dbReference type="SAM" id="Phobius"/>
    </source>
</evidence>
<reference evidence="8" key="2">
    <citation type="submission" date="2023-05" db="EMBL/GenBank/DDBJ databases">
        <authorList>
            <person name="Schelkunov M.I."/>
        </authorList>
    </citation>
    <scope>NUCLEOTIDE SEQUENCE</scope>
    <source>
        <strain evidence="8">Hsosn_3</strain>
        <tissue evidence="8">Leaf</tissue>
    </source>
</reference>
<comment type="subcellular location">
    <subcellularLocation>
        <location evidence="1">Membrane</location>
        <topology evidence="1">Multi-pass membrane protein</topology>
    </subcellularLocation>
</comment>
<accession>A0AAD8MGZ2</accession>
<evidence type="ECO:0000256" key="2">
    <source>
        <dbReference type="ARBA" id="ARBA00005982"/>
    </source>
</evidence>
<dbReference type="InterPro" id="IPR000109">
    <property type="entry name" value="POT_fam"/>
</dbReference>
<keyword evidence="4 7" id="KW-1133">Transmembrane helix</keyword>
<keyword evidence="9" id="KW-1185">Reference proteome</keyword>
<sequence length="159" mass="17656">MGAAALVEMKRLSVANDVGRNTPVLPISVFWLIPQFFLVGFGEAVIYTGQLDFFITQSPKGMKTMSTGIFLTTLSLGFFVSSFLVSVVKKVIGTGEGHGWLADNINIGRLDFFYDLLSILSAINFVIFIIRAIWYKPQKAKPVVEMNNMLNNNHADEKC</sequence>
<evidence type="ECO:0000256" key="3">
    <source>
        <dbReference type="ARBA" id="ARBA00022692"/>
    </source>
</evidence>
<organism evidence="8 9">
    <name type="scientific">Heracleum sosnowskyi</name>
    <dbReference type="NCBI Taxonomy" id="360622"/>
    <lineage>
        <taxon>Eukaryota</taxon>
        <taxon>Viridiplantae</taxon>
        <taxon>Streptophyta</taxon>
        <taxon>Embryophyta</taxon>
        <taxon>Tracheophyta</taxon>
        <taxon>Spermatophyta</taxon>
        <taxon>Magnoliopsida</taxon>
        <taxon>eudicotyledons</taxon>
        <taxon>Gunneridae</taxon>
        <taxon>Pentapetalae</taxon>
        <taxon>asterids</taxon>
        <taxon>campanulids</taxon>
        <taxon>Apiales</taxon>
        <taxon>Apiaceae</taxon>
        <taxon>Apioideae</taxon>
        <taxon>apioid superclade</taxon>
        <taxon>Tordylieae</taxon>
        <taxon>Tordyliinae</taxon>
        <taxon>Heracleum</taxon>
    </lineage>
</organism>
<comment type="similarity">
    <text evidence="6">Belongs to the major facilitator superfamily. Phosphate:H(+) symporter (TC 2.A.1.9) family.</text>
</comment>
<comment type="caution">
    <text evidence="8">The sequence shown here is derived from an EMBL/GenBank/DDBJ whole genome shotgun (WGS) entry which is preliminary data.</text>
</comment>
<dbReference type="SUPFAM" id="SSF103473">
    <property type="entry name" value="MFS general substrate transporter"/>
    <property type="match status" value="1"/>
</dbReference>
<feature type="transmembrane region" description="Helical" evidence="7">
    <location>
        <begin position="69"/>
        <end position="92"/>
    </location>
</feature>
<gene>
    <name evidence="8" type="ORF">POM88_028692</name>
</gene>
<dbReference type="GO" id="GO:0016020">
    <property type="term" value="C:membrane"/>
    <property type="evidence" value="ECO:0007669"/>
    <property type="project" value="UniProtKB-SubCell"/>
</dbReference>
<comment type="similarity">
    <text evidence="2">Belongs to the major facilitator superfamily. Proton-dependent oligopeptide transporter (POT/PTR) (TC 2.A.17) family.</text>
</comment>
<dbReference type="AlphaFoldDB" id="A0AAD8MGZ2"/>
<dbReference type="PANTHER" id="PTHR11654">
    <property type="entry name" value="OLIGOPEPTIDE TRANSPORTER-RELATED"/>
    <property type="match status" value="1"/>
</dbReference>
<evidence type="ECO:0000256" key="5">
    <source>
        <dbReference type="ARBA" id="ARBA00023136"/>
    </source>
</evidence>
<keyword evidence="3 7" id="KW-0812">Transmembrane</keyword>
<keyword evidence="5 7" id="KW-0472">Membrane</keyword>
<evidence type="ECO:0000313" key="8">
    <source>
        <dbReference type="EMBL" id="KAK1372499.1"/>
    </source>
</evidence>
<reference evidence="8" key="1">
    <citation type="submission" date="2023-02" db="EMBL/GenBank/DDBJ databases">
        <title>Genome of toxic invasive species Heracleum sosnowskyi carries increased number of genes despite the absence of recent whole-genome duplications.</title>
        <authorList>
            <person name="Schelkunov M."/>
            <person name="Shtratnikova V."/>
            <person name="Makarenko M."/>
            <person name="Klepikova A."/>
            <person name="Omelchenko D."/>
            <person name="Novikova G."/>
            <person name="Obukhova E."/>
            <person name="Bogdanov V."/>
            <person name="Penin A."/>
            <person name="Logacheva M."/>
        </authorList>
    </citation>
    <scope>NUCLEOTIDE SEQUENCE</scope>
    <source>
        <strain evidence="8">Hsosn_3</strain>
        <tissue evidence="8">Leaf</tissue>
    </source>
</reference>
<feature type="transmembrane region" description="Helical" evidence="7">
    <location>
        <begin position="29"/>
        <end position="48"/>
    </location>
</feature>
<dbReference type="InterPro" id="IPR036259">
    <property type="entry name" value="MFS_trans_sf"/>
</dbReference>
<evidence type="ECO:0000256" key="4">
    <source>
        <dbReference type="ARBA" id="ARBA00022989"/>
    </source>
</evidence>
<dbReference type="EMBL" id="JAUIZM010000007">
    <property type="protein sequence ID" value="KAK1372499.1"/>
    <property type="molecule type" value="Genomic_DNA"/>
</dbReference>
<dbReference type="Pfam" id="PF00854">
    <property type="entry name" value="PTR2"/>
    <property type="match status" value="1"/>
</dbReference>
<protein>
    <submittedName>
        <fullName evidence="8">Nitrate transporter</fullName>
    </submittedName>
</protein>
<dbReference type="Gene3D" id="1.20.1250.20">
    <property type="entry name" value="MFS general substrate transporter like domains"/>
    <property type="match status" value="1"/>
</dbReference>
<proteinExistence type="inferred from homology"/>
<evidence type="ECO:0000256" key="1">
    <source>
        <dbReference type="ARBA" id="ARBA00004141"/>
    </source>
</evidence>
<evidence type="ECO:0000256" key="6">
    <source>
        <dbReference type="ARBA" id="ARBA00044504"/>
    </source>
</evidence>
<evidence type="ECO:0000313" key="9">
    <source>
        <dbReference type="Proteomes" id="UP001237642"/>
    </source>
</evidence>
<name>A0AAD8MGZ2_9APIA</name>
<feature type="transmembrane region" description="Helical" evidence="7">
    <location>
        <begin position="112"/>
        <end position="134"/>
    </location>
</feature>
<dbReference type="GO" id="GO:0022857">
    <property type="term" value="F:transmembrane transporter activity"/>
    <property type="evidence" value="ECO:0007669"/>
    <property type="project" value="InterPro"/>
</dbReference>